<dbReference type="CDD" id="cd16331">
    <property type="entry name" value="YjgA-like"/>
    <property type="match status" value="1"/>
</dbReference>
<evidence type="ECO:0000313" key="6">
    <source>
        <dbReference type="EMBL" id="QCC85016.1"/>
    </source>
</evidence>
<proteinExistence type="predicted"/>
<keyword evidence="3" id="KW-0699">rRNA-binding</keyword>
<dbReference type="EMBL" id="CP036295">
    <property type="protein sequence ID" value="QCC85016.1"/>
    <property type="molecule type" value="Genomic_DNA"/>
</dbReference>
<dbReference type="Proteomes" id="UP000297065">
    <property type="component" value="Chromosome"/>
</dbReference>
<evidence type="ECO:0000256" key="1">
    <source>
        <dbReference type="ARBA" id="ARBA00022490"/>
    </source>
</evidence>
<dbReference type="PANTHER" id="PTHR38101">
    <property type="entry name" value="UPF0307 PROTEIN YJGA"/>
    <property type="match status" value="1"/>
</dbReference>
<dbReference type="PIRSF" id="PIRSF016183">
    <property type="entry name" value="UCP016183"/>
    <property type="match status" value="1"/>
</dbReference>
<dbReference type="NCBIfam" id="NF003593">
    <property type="entry name" value="PRK05255.1-1"/>
    <property type="match status" value="1"/>
</dbReference>
<evidence type="ECO:0000256" key="5">
    <source>
        <dbReference type="SAM" id="MobiDB-lite"/>
    </source>
</evidence>
<keyword evidence="4" id="KW-0694">RNA-binding</keyword>
<feature type="region of interest" description="Disordered" evidence="5">
    <location>
        <begin position="1"/>
        <end position="30"/>
    </location>
</feature>
<keyword evidence="2" id="KW-0690">Ribosome biogenesis</keyword>
<dbReference type="GO" id="GO:0005829">
    <property type="term" value="C:cytosol"/>
    <property type="evidence" value="ECO:0007669"/>
    <property type="project" value="TreeGrafter"/>
</dbReference>
<dbReference type="Gene3D" id="1.10.60.30">
    <property type="entry name" value="PSPTO4464-like domains"/>
    <property type="match status" value="2"/>
</dbReference>
<evidence type="ECO:0000256" key="4">
    <source>
        <dbReference type="ARBA" id="ARBA00022884"/>
    </source>
</evidence>
<dbReference type="RefSeq" id="WP_136399219.1">
    <property type="nucleotide sequence ID" value="NZ_CP036295.1"/>
</dbReference>
<dbReference type="OrthoDB" id="5293604at2"/>
<accession>A0A4P7UG56</accession>
<dbReference type="InterPro" id="IPR006839">
    <property type="entry name" value="DarP"/>
</dbReference>
<dbReference type="SUPFAM" id="SSF158710">
    <property type="entry name" value="PSPTO4464-like"/>
    <property type="match status" value="1"/>
</dbReference>
<dbReference type="GO" id="GO:0019843">
    <property type="term" value="F:rRNA binding"/>
    <property type="evidence" value="ECO:0007669"/>
    <property type="project" value="UniProtKB-KW"/>
</dbReference>
<name>A0A4P7UG56_DESDE</name>
<gene>
    <name evidence="6" type="ORF">DDIC_03800</name>
</gene>
<organism evidence="6 7">
    <name type="scientific">Desulfovibrio desulfuricans</name>
    <dbReference type="NCBI Taxonomy" id="876"/>
    <lineage>
        <taxon>Bacteria</taxon>
        <taxon>Pseudomonadati</taxon>
        <taxon>Thermodesulfobacteriota</taxon>
        <taxon>Desulfovibrionia</taxon>
        <taxon>Desulfovibrionales</taxon>
        <taxon>Desulfovibrionaceae</taxon>
        <taxon>Desulfovibrio</taxon>
    </lineage>
</organism>
<protein>
    <submittedName>
        <fullName evidence="6">DUF615 domain-containing protein</fullName>
    </submittedName>
</protein>
<dbReference type="InterPro" id="IPR023153">
    <property type="entry name" value="DarP_sf"/>
</dbReference>
<evidence type="ECO:0000313" key="7">
    <source>
        <dbReference type="Proteomes" id="UP000297065"/>
    </source>
</evidence>
<reference evidence="6 7" key="1">
    <citation type="submission" date="2019-02" db="EMBL/GenBank/DDBJ databases">
        <title>Complete Genome Sequence of Desulfovibrio desulfuricans IC1, a Sulfonate Utilizing Anaerobe.</title>
        <authorList>
            <person name="Day L.A."/>
            <person name="De Leon K.B."/>
            <person name="Wall J.D."/>
        </authorList>
    </citation>
    <scope>NUCLEOTIDE SEQUENCE [LARGE SCALE GENOMIC DNA]</scope>
    <source>
        <strain evidence="6 7">IC1</strain>
    </source>
</reference>
<dbReference type="PANTHER" id="PTHR38101:SF1">
    <property type="entry name" value="UPF0307 PROTEIN YJGA"/>
    <property type="match status" value="1"/>
</dbReference>
<keyword evidence="1" id="KW-0963">Cytoplasm</keyword>
<dbReference type="Pfam" id="PF04751">
    <property type="entry name" value="DarP"/>
    <property type="match status" value="1"/>
</dbReference>
<dbReference type="GO" id="GO:0042254">
    <property type="term" value="P:ribosome biogenesis"/>
    <property type="evidence" value="ECO:0007669"/>
    <property type="project" value="UniProtKB-KW"/>
</dbReference>
<evidence type="ECO:0000256" key="2">
    <source>
        <dbReference type="ARBA" id="ARBA00022517"/>
    </source>
</evidence>
<evidence type="ECO:0000256" key="3">
    <source>
        <dbReference type="ARBA" id="ARBA00022730"/>
    </source>
</evidence>
<feature type="compositionally biased region" description="Polar residues" evidence="5">
    <location>
        <begin position="1"/>
        <end position="10"/>
    </location>
</feature>
<sequence length="198" mass="22077">MPRKNQYQWKSSDEADGFDSLTPSRSEKKRQSIALQNMGEELTRLGPQEVKSLDLPADLKEALTLYSRIGDHEGRRRQMQFIGRVMREIDPAPIRAMLDARREVSAAATAALHKAEQWRDRLLSADEEELTDLVETLLATRPKAAQPAEDAPVAAGEKPLEAGELRTMALAARKEAAGNSAPHARRALFRAIHKMLTD</sequence>
<dbReference type="AlphaFoldDB" id="A0A4P7UG56"/>